<dbReference type="HOGENOM" id="CLU_2908516_0_0_1"/>
<reference evidence="2" key="1">
    <citation type="journal article" date="2011" name="Nature">
        <title>Genome sequence and analysis of the tuber crop potato.</title>
        <authorList>
            <consortium name="The Potato Genome Sequencing Consortium"/>
        </authorList>
    </citation>
    <scope>NUCLEOTIDE SEQUENCE [LARGE SCALE GENOMIC DNA]</scope>
    <source>
        <strain evidence="2">cv. DM1-3 516 R44</strain>
    </source>
</reference>
<dbReference type="Proteomes" id="UP000011115">
    <property type="component" value="Unassembled WGS sequence"/>
</dbReference>
<reference evidence="1" key="2">
    <citation type="submission" date="2015-06" db="UniProtKB">
        <authorList>
            <consortium name="EnsemblPlants"/>
        </authorList>
    </citation>
    <scope>IDENTIFICATION</scope>
    <source>
        <strain evidence="1">DM1-3 516 R44</strain>
    </source>
</reference>
<protein>
    <submittedName>
        <fullName evidence="1">Uncharacterized protein</fullName>
    </submittedName>
</protein>
<dbReference type="AlphaFoldDB" id="M1CM35"/>
<dbReference type="EnsemblPlants" id="PGSC0003DMT400070384">
    <property type="protein sequence ID" value="PGSC0003DMT400070384"/>
    <property type="gene ID" value="PGSC0003DMG400027365"/>
</dbReference>
<name>M1CM35_SOLTU</name>
<sequence length="62" mass="6788">MGGKTKIQQTKTQIRNSKSKTLSPIWTNTFFSEKSSHSGRGNGVGRVLPDEIVGAPAVRLCW</sequence>
<dbReference type="Gramene" id="PGSC0003DMT400070384">
    <property type="protein sequence ID" value="PGSC0003DMT400070384"/>
    <property type="gene ID" value="PGSC0003DMG400027365"/>
</dbReference>
<dbReference type="InParanoid" id="M1CM35"/>
<evidence type="ECO:0000313" key="2">
    <source>
        <dbReference type="Proteomes" id="UP000011115"/>
    </source>
</evidence>
<keyword evidence="2" id="KW-1185">Reference proteome</keyword>
<organism evidence="1 2">
    <name type="scientific">Solanum tuberosum</name>
    <name type="common">Potato</name>
    <dbReference type="NCBI Taxonomy" id="4113"/>
    <lineage>
        <taxon>Eukaryota</taxon>
        <taxon>Viridiplantae</taxon>
        <taxon>Streptophyta</taxon>
        <taxon>Embryophyta</taxon>
        <taxon>Tracheophyta</taxon>
        <taxon>Spermatophyta</taxon>
        <taxon>Magnoliopsida</taxon>
        <taxon>eudicotyledons</taxon>
        <taxon>Gunneridae</taxon>
        <taxon>Pentapetalae</taxon>
        <taxon>asterids</taxon>
        <taxon>lamiids</taxon>
        <taxon>Solanales</taxon>
        <taxon>Solanaceae</taxon>
        <taxon>Solanoideae</taxon>
        <taxon>Solaneae</taxon>
        <taxon>Solanum</taxon>
    </lineage>
</organism>
<dbReference type="PaxDb" id="4113-PGSC0003DMT400070384"/>
<proteinExistence type="predicted"/>
<evidence type="ECO:0000313" key="1">
    <source>
        <dbReference type="EnsemblPlants" id="PGSC0003DMT400070384"/>
    </source>
</evidence>
<accession>M1CM35</accession>